<evidence type="ECO:0000256" key="1">
    <source>
        <dbReference type="ARBA" id="ARBA00023186"/>
    </source>
</evidence>
<dbReference type="SUPFAM" id="SSF89155">
    <property type="entry name" value="TorD-like"/>
    <property type="match status" value="1"/>
</dbReference>
<evidence type="ECO:0008006" key="4">
    <source>
        <dbReference type="Google" id="ProtNLM"/>
    </source>
</evidence>
<dbReference type="Gene3D" id="1.10.3480.10">
    <property type="entry name" value="TorD-like"/>
    <property type="match status" value="1"/>
</dbReference>
<dbReference type="HOGENOM" id="CLU_077650_7_1_6"/>
<dbReference type="EMBL" id="CP000026">
    <property type="protein sequence ID" value="AAV79868.1"/>
    <property type="molecule type" value="Genomic_DNA"/>
</dbReference>
<name>A0A0H2WVA9_SALPA</name>
<sequence>MDAANVVFARLVPCKPDKRSVIRRNISGAIAMPSRAVLPRILGALFYYSPERPEVKALFDCLPTLPELYPWRDRGHIESLCASWSLPDDDALTWQFSVLFEGQGKMPVPPWGSVYLEKDNLLMGETTADYRAFLQSQGMVFTDREREPEDQFGLMLLACSDLLAQGDNVAANRLLEAHLLPWGFRYLELLQRNTVSAFYARLAIVATCYLQDVQQQQGLQPEKKRLFSKVLVRF</sequence>
<dbReference type="AlphaFoldDB" id="A0A0H2WVA9"/>
<organism evidence="2 3">
    <name type="scientific">Salmonella paratyphi A (strain ATCC 9150 / SARB42)</name>
    <dbReference type="NCBI Taxonomy" id="295319"/>
    <lineage>
        <taxon>Bacteria</taxon>
        <taxon>Pseudomonadati</taxon>
        <taxon>Pseudomonadota</taxon>
        <taxon>Gammaproteobacteria</taxon>
        <taxon>Enterobacterales</taxon>
        <taxon>Enterobacteriaceae</taxon>
        <taxon>Salmonella</taxon>
    </lineage>
</organism>
<protein>
    <recommendedName>
        <fullName evidence="4">Molecular chaperone</fullName>
    </recommendedName>
</protein>
<reference evidence="2 3" key="1">
    <citation type="journal article" date="2004" name="Nat. Genet.">
        <title>Comparison of genome degradation in Paratyphi A and Typhi, human-restricted serovars of Salmonella enterica that cause typhoid.</title>
        <authorList>
            <person name="McClelland M."/>
            <person name="Sanderson K.E."/>
            <person name="Clifton S.W."/>
            <person name="Latreille P."/>
            <person name="Porwollik S."/>
            <person name="Sabo A."/>
            <person name="Meyer R."/>
            <person name="Bieri T."/>
            <person name="Ozersky P."/>
            <person name="McLellan M."/>
            <person name="Harkins C.R."/>
            <person name="Wang C."/>
            <person name="Nguyen C."/>
            <person name="Berghoff A."/>
            <person name="Elliott G."/>
            <person name="Kohlberg S."/>
            <person name="Strong C."/>
            <person name="Du F."/>
            <person name="Carter J."/>
            <person name="Kremizki C."/>
            <person name="Layman D."/>
            <person name="Leonard S."/>
            <person name="Sun H."/>
            <person name="Fulton L."/>
            <person name="Nash W."/>
            <person name="Miner T."/>
            <person name="Minx P."/>
            <person name="Delehaunty K."/>
            <person name="Fronick C."/>
            <person name="Magrini V."/>
            <person name="Nhan M."/>
            <person name="Warren W."/>
            <person name="Florea L."/>
            <person name="Spieth J."/>
            <person name="Wilson R.K."/>
        </authorList>
    </citation>
    <scope>NUCLEOTIDE SEQUENCE [LARGE SCALE GENOMIC DNA]</scope>
    <source>
        <strain evidence="3">ATCC 9150 / SARB42</strain>
    </source>
</reference>
<dbReference type="PANTHER" id="PTHR34227">
    <property type="entry name" value="CHAPERONE PROTEIN YCDY"/>
    <property type="match status" value="1"/>
</dbReference>
<dbReference type="PANTHER" id="PTHR34227:SF13">
    <property type="entry name" value="TAT PROOFREADING CHAPERONE DMSD-RELATED"/>
    <property type="match status" value="1"/>
</dbReference>
<dbReference type="KEGG" id="spt:SPA4126"/>
<gene>
    <name evidence="2" type="ordered locus">SPA4126</name>
</gene>
<dbReference type="InterPro" id="IPR026269">
    <property type="entry name" value="DmsD-type"/>
</dbReference>
<dbReference type="Proteomes" id="UP000008185">
    <property type="component" value="Chromosome"/>
</dbReference>
<accession>A0A0H2WVA9</accession>
<evidence type="ECO:0000313" key="3">
    <source>
        <dbReference type="Proteomes" id="UP000008185"/>
    </source>
</evidence>
<keyword evidence="1" id="KW-0143">Chaperone</keyword>
<evidence type="ECO:0000313" key="2">
    <source>
        <dbReference type="EMBL" id="AAV79868.1"/>
    </source>
</evidence>
<dbReference type="InterPro" id="IPR036411">
    <property type="entry name" value="TorD-like_sf"/>
</dbReference>
<dbReference type="Pfam" id="PF02613">
    <property type="entry name" value="Nitrate_red_del"/>
    <property type="match status" value="1"/>
</dbReference>
<dbReference type="PIRSF" id="PIRSF004690">
    <property type="entry name" value="DmsD"/>
    <property type="match status" value="1"/>
</dbReference>
<dbReference type="InterPro" id="IPR020945">
    <property type="entry name" value="DMSO/NO3_reduct_chaperone"/>
</dbReference>
<proteinExistence type="predicted"/>
<dbReference type="InterPro" id="IPR050289">
    <property type="entry name" value="TorD/DmsD_chaperones"/>
</dbReference>